<evidence type="ECO:0000313" key="2">
    <source>
        <dbReference type="Proteomes" id="UP000326384"/>
    </source>
</evidence>
<keyword evidence="1" id="KW-0489">Methyltransferase</keyword>
<dbReference type="EMBL" id="VTPV01000022">
    <property type="protein sequence ID" value="KAB1228462.1"/>
    <property type="molecule type" value="Genomic_DNA"/>
</dbReference>
<dbReference type="RefSeq" id="WP_152291416.1">
    <property type="nucleotide sequence ID" value="NZ_VTPV01000022.1"/>
</dbReference>
<gene>
    <name evidence="1" type="ORF">F8D52_22565</name>
</gene>
<dbReference type="GO" id="GO:0008168">
    <property type="term" value="F:methyltransferase activity"/>
    <property type="evidence" value="ECO:0007669"/>
    <property type="project" value="UniProtKB-KW"/>
</dbReference>
<reference evidence="1 2" key="1">
    <citation type="journal article" date="2019" name="Stand. Genomic Sci.">
        <title>Draft Whole-Genome Sequence of a Novel Chryseobacterium viscerum Strain Isolated from Fresh Water at Dripping Springs, New Mexico.</title>
        <authorList>
            <person name="Kyndt J.A."/>
            <person name="Moore T.C."/>
        </authorList>
    </citation>
    <scope>NUCLEOTIDE SEQUENCE [LARGE SCALE GENOMIC DNA]</scope>
    <source>
        <strain evidence="1 2">DPS</strain>
    </source>
</reference>
<keyword evidence="2" id="KW-1185">Reference proteome</keyword>
<keyword evidence="1" id="KW-0808">Transferase</keyword>
<organism evidence="1 2">
    <name type="scientific">Chryseobacterium viscerum</name>
    <dbReference type="NCBI Taxonomy" id="1037377"/>
    <lineage>
        <taxon>Bacteria</taxon>
        <taxon>Pseudomonadati</taxon>
        <taxon>Bacteroidota</taxon>
        <taxon>Flavobacteriia</taxon>
        <taxon>Flavobacteriales</taxon>
        <taxon>Weeksellaceae</taxon>
        <taxon>Chryseobacterium group</taxon>
        <taxon>Chryseobacterium</taxon>
    </lineage>
</organism>
<sequence length="248" mass="28973">MAKQTRKKYKESETIYIQRSLINFAPYNPKNHTKAQVEELKANIKRVGFLGGIVWNKITGNLVDGHKRVMSLDILNGYDGTLDTDYEIKVEITEMDEKTEKEQNIFQTRSRTEFDEELLRLLVPEIDYEAAGLTDYDLEFLGIDLNPDTADEVLQDLEDFYKPVKDQKELEKAVKKELSDEEKKENVKNVKEDIQQKAIEKVQNMDAYVTLSFDSWQNKEAFMLRFDFDPELKMIKGERLSGIVERID</sequence>
<protein>
    <submittedName>
        <fullName evidence="1">DNA methylase</fullName>
    </submittedName>
</protein>
<dbReference type="InterPro" id="IPR036086">
    <property type="entry name" value="ParB/Sulfiredoxin_sf"/>
</dbReference>
<evidence type="ECO:0000313" key="1">
    <source>
        <dbReference type="EMBL" id="KAB1228462.1"/>
    </source>
</evidence>
<dbReference type="Proteomes" id="UP000326384">
    <property type="component" value="Unassembled WGS sequence"/>
</dbReference>
<name>A0A5N4BJ38_9FLAO</name>
<dbReference type="GO" id="GO:0032259">
    <property type="term" value="P:methylation"/>
    <property type="evidence" value="ECO:0007669"/>
    <property type="project" value="UniProtKB-KW"/>
</dbReference>
<comment type="caution">
    <text evidence="1">The sequence shown here is derived from an EMBL/GenBank/DDBJ whole genome shotgun (WGS) entry which is preliminary data.</text>
</comment>
<dbReference type="Gene3D" id="3.90.1530.10">
    <property type="entry name" value="Conserved hypothetical protein from pyrococcus furiosus pfu- 392566-001, ParB domain"/>
    <property type="match status" value="1"/>
</dbReference>
<proteinExistence type="predicted"/>
<dbReference type="SUPFAM" id="SSF110849">
    <property type="entry name" value="ParB/Sulfiredoxin"/>
    <property type="match status" value="1"/>
</dbReference>
<accession>A0A5N4BJ38</accession>